<dbReference type="AlphaFoldDB" id="A0A4S4L6I3"/>
<sequence length="314" mass="34303">MLTVRSTIPLTSIASHAPISRSSAATSLPTWPQVVFRPSSSRRVPTSRCRTRQFPPHRTAIANPAHSAAIPGAVHRRLRRTRASKGQRGHQQKCPSLIPLRPNESQSPAFPFAMTFIPSTTKPLRNSPHSPPPASRTSPATSTMSSPAVTRNSRTRSSSSTRHPVAPLTSLVPLQGTLFVHGVPGIHGWRRVRRGLSRDPRLVRVAFCQFFLLNTSLGAYAGAEIIRIALTRLPLTGRGWARRVLPCTSAECNPSCTSARSRGDPRVKNRVVSLCREGMNMDSEEVLVLVDTLFVAPMPFMHSASVLAVMHESN</sequence>
<reference evidence="2 3" key="1">
    <citation type="submission" date="2019-02" db="EMBL/GenBank/DDBJ databases">
        <title>Genome sequencing of the rare red list fungi Bondarzewia mesenterica.</title>
        <authorList>
            <person name="Buettner E."/>
            <person name="Kellner H."/>
        </authorList>
    </citation>
    <scope>NUCLEOTIDE SEQUENCE [LARGE SCALE GENOMIC DNA]</scope>
    <source>
        <strain evidence="2 3">DSM 108281</strain>
    </source>
</reference>
<feature type="region of interest" description="Disordered" evidence="1">
    <location>
        <begin position="70"/>
        <end position="104"/>
    </location>
</feature>
<evidence type="ECO:0000313" key="3">
    <source>
        <dbReference type="Proteomes" id="UP000310158"/>
    </source>
</evidence>
<dbReference type="EMBL" id="SGPL01001040">
    <property type="protein sequence ID" value="THH05210.1"/>
    <property type="molecule type" value="Genomic_DNA"/>
</dbReference>
<feature type="region of interest" description="Disordered" evidence="1">
    <location>
        <begin position="119"/>
        <end position="167"/>
    </location>
</feature>
<keyword evidence="3" id="KW-1185">Reference proteome</keyword>
<protein>
    <submittedName>
        <fullName evidence="2">Uncharacterized protein</fullName>
    </submittedName>
</protein>
<comment type="caution">
    <text evidence="2">The sequence shown here is derived from an EMBL/GenBank/DDBJ whole genome shotgun (WGS) entry which is preliminary data.</text>
</comment>
<evidence type="ECO:0000313" key="2">
    <source>
        <dbReference type="EMBL" id="THH05210.1"/>
    </source>
</evidence>
<evidence type="ECO:0000256" key="1">
    <source>
        <dbReference type="SAM" id="MobiDB-lite"/>
    </source>
</evidence>
<organism evidence="2 3">
    <name type="scientific">Bondarzewia mesenterica</name>
    <dbReference type="NCBI Taxonomy" id="1095465"/>
    <lineage>
        <taxon>Eukaryota</taxon>
        <taxon>Fungi</taxon>
        <taxon>Dikarya</taxon>
        <taxon>Basidiomycota</taxon>
        <taxon>Agaricomycotina</taxon>
        <taxon>Agaricomycetes</taxon>
        <taxon>Russulales</taxon>
        <taxon>Bondarzewiaceae</taxon>
        <taxon>Bondarzewia</taxon>
    </lineage>
</organism>
<accession>A0A4S4L6I3</accession>
<gene>
    <name evidence="2" type="ORF">EW146_g9963</name>
</gene>
<feature type="compositionally biased region" description="Basic residues" evidence="1">
    <location>
        <begin position="74"/>
        <end position="91"/>
    </location>
</feature>
<name>A0A4S4L6I3_9AGAM</name>
<dbReference type="Proteomes" id="UP000310158">
    <property type="component" value="Unassembled WGS sequence"/>
</dbReference>
<proteinExistence type="predicted"/>
<feature type="compositionally biased region" description="Low complexity" evidence="1">
    <location>
        <begin position="135"/>
        <end position="162"/>
    </location>
</feature>